<dbReference type="Proteomes" id="UP000237347">
    <property type="component" value="Unassembled WGS sequence"/>
</dbReference>
<dbReference type="EMBL" id="PKMF04000304">
    <property type="protein sequence ID" value="KAK7838577.1"/>
    <property type="molecule type" value="Genomic_DNA"/>
</dbReference>
<feature type="non-terminal residue" evidence="1">
    <location>
        <position position="182"/>
    </location>
</feature>
<dbReference type="AlphaFoldDB" id="A0AAW0KGS0"/>
<accession>A0AAW0KGS0</accession>
<evidence type="ECO:0000313" key="1">
    <source>
        <dbReference type="EMBL" id="KAK7838577.1"/>
    </source>
</evidence>
<reference evidence="1 2" key="1">
    <citation type="journal article" date="2018" name="Sci. Data">
        <title>The draft genome sequence of cork oak.</title>
        <authorList>
            <person name="Ramos A.M."/>
            <person name="Usie A."/>
            <person name="Barbosa P."/>
            <person name="Barros P.M."/>
            <person name="Capote T."/>
            <person name="Chaves I."/>
            <person name="Simoes F."/>
            <person name="Abreu I."/>
            <person name="Carrasquinho I."/>
            <person name="Faro C."/>
            <person name="Guimaraes J.B."/>
            <person name="Mendonca D."/>
            <person name="Nobrega F."/>
            <person name="Rodrigues L."/>
            <person name="Saibo N.J.M."/>
            <person name="Varela M.C."/>
            <person name="Egas C."/>
            <person name="Matos J."/>
            <person name="Miguel C.M."/>
            <person name="Oliveira M.M."/>
            <person name="Ricardo C.P."/>
            <person name="Goncalves S."/>
        </authorList>
    </citation>
    <scope>NUCLEOTIDE SEQUENCE [LARGE SCALE GENOMIC DNA]</scope>
    <source>
        <strain evidence="2">cv. HL8</strain>
    </source>
</reference>
<proteinExistence type="predicted"/>
<evidence type="ECO:0000313" key="2">
    <source>
        <dbReference type="Proteomes" id="UP000237347"/>
    </source>
</evidence>
<gene>
    <name evidence="1" type="ORF">CFP56_019516</name>
</gene>
<protein>
    <submittedName>
        <fullName evidence="1">Uncharacterized protein</fullName>
    </submittedName>
</protein>
<sequence length="182" mass="20740">MTTPRKEKKREARREEKAAALDKVIHEPHATYAHECIDSMLFLQLSLGLNKYNKVLDIEEGQAASEDEDEMDSEIEYVEAYEELGTKDDKEDFGGLEIARSQMDNDNGNANSQMCFLNGIRKNEFHVAVGMDSDDEKVEPIVGKRVRKETASAMRKLEKDGHDGKSKKRARVLVEEMIDDIF</sequence>
<name>A0AAW0KGS0_QUESU</name>
<keyword evidence="2" id="KW-1185">Reference proteome</keyword>
<comment type="caution">
    <text evidence="1">The sequence shown here is derived from an EMBL/GenBank/DDBJ whole genome shotgun (WGS) entry which is preliminary data.</text>
</comment>
<organism evidence="1 2">
    <name type="scientific">Quercus suber</name>
    <name type="common">Cork oak</name>
    <dbReference type="NCBI Taxonomy" id="58331"/>
    <lineage>
        <taxon>Eukaryota</taxon>
        <taxon>Viridiplantae</taxon>
        <taxon>Streptophyta</taxon>
        <taxon>Embryophyta</taxon>
        <taxon>Tracheophyta</taxon>
        <taxon>Spermatophyta</taxon>
        <taxon>Magnoliopsida</taxon>
        <taxon>eudicotyledons</taxon>
        <taxon>Gunneridae</taxon>
        <taxon>Pentapetalae</taxon>
        <taxon>rosids</taxon>
        <taxon>fabids</taxon>
        <taxon>Fagales</taxon>
        <taxon>Fagaceae</taxon>
        <taxon>Quercus</taxon>
    </lineage>
</organism>